<evidence type="ECO:0000313" key="6">
    <source>
        <dbReference type="EMBL" id="DAD25237.1"/>
    </source>
</evidence>
<evidence type="ECO:0000256" key="4">
    <source>
        <dbReference type="SAM" id="MobiDB-lite"/>
    </source>
</evidence>
<dbReference type="GO" id="GO:0005524">
    <property type="term" value="F:ATP binding"/>
    <property type="evidence" value="ECO:0007669"/>
    <property type="project" value="UniProtKB-KW"/>
</dbReference>
<keyword evidence="3" id="KW-0648">Protein biosynthesis</keyword>
<dbReference type="Gene3D" id="3.40.50.800">
    <property type="entry name" value="Anticodon-binding domain"/>
    <property type="match status" value="1"/>
</dbReference>
<dbReference type="Gene3D" id="3.30.930.10">
    <property type="entry name" value="Bira Bifunctional Protein, Domain 2"/>
    <property type="match status" value="1"/>
</dbReference>
<keyword evidence="7" id="KW-1185">Reference proteome</keyword>
<keyword evidence="1" id="KW-0547">Nucleotide-binding</keyword>
<comment type="caution">
    <text evidence="6">The sequence shown here is derived from an EMBL/GenBank/DDBJ whole genome shotgun (WGS) entry which is preliminary data.</text>
</comment>
<dbReference type="Proteomes" id="UP000607653">
    <property type="component" value="Unassembled WGS sequence"/>
</dbReference>
<dbReference type="EMBL" id="DUZY01000001">
    <property type="protein sequence ID" value="DAD25237.1"/>
    <property type="molecule type" value="Genomic_DNA"/>
</dbReference>
<dbReference type="InterPro" id="IPR041715">
    <property type="entry name" value="HisRS-like_core"/>
</dbReference>
<dbReference type="GO" id="GO:0006412">
    <property type="term" value="P:translation"/>
    <property type="evidence" value="ECO:0007669"/>
    <property type="project" value="UniProtKB-KW"/>
</dbReference>
<evidence type="ECO:0000256" key="2">
    <source>
        <dbReference type="ARBA" id="ARBA00022840"/>
    </source>
</evidence>
<dbReference type="Pfam" id="PF13393">
    <property type="entry name" value="tRNA-synt_His"/>
    <property type="match status" value="1"/>
</dbReference>
<evidence type="ECO:0000256" key="3">
    <source>
        <dbReference type="ARBA" id="ARBA00022917"/>
    </source>
</evidence>
<dbReference type="SUPFAM" id="SSF55681">
    <property type="entry name" value="Class II aaRS and biotin synthetases"/>
    <property type="match status" value="1"/>
</dbReference>
<dbReference type="AlphaFoldDB" id="A0A822XY52"/>
<gene>
    <name evidence="6" type="ORF">HUJ06_026701</name>
</gene>
<proteinExistence type="predicted"/>
<keyword evidence="2" id="KW-0067">ATP-binding</keyword>
<feature type="compositionally biased region" description="Low complexity" evidence="4">
    <location>
        <begin position="383"/>
        <end position="395"/>
    </location>
</feature>
<dbReference type="FunFam" id="3.40.50.800:FF:000012">
    <property type="entry name" value="Histidine--tRNA ligase, cytoplasmic"/>
    <property type="match status" value="1"/>
</dbReference>
<reference evidence="6 7" key="1">
    <citation type="journal article" date="2020" name="Mol. Biol. Evol.">
        <title>Distinct Expression and Methylation Patterns for Genes with Different Fates following a Single Whole-Genome Duplication in Flowering Plants.</title>
        <authorList>
            <person name="Shi T."/>
            <person name="Rahmani R.S."/>
            <person name="Gugger P.F."/>
            <person name="Wang M."/>
            <person name="Li H."/>
            <person name="Zhang Y."/>
            <person name="Li Z."/>
            <person name="Wang Q."/>
            <person name="Van de Peer Y."/>
            <person name="Marchal K."/>
            <person name="Chen J."/>
        </authorList>
    </citation>
    <scope>NUCLEOTIDE SEQUENCE [LARGE SCALE GENOMIC DNA]</scope>
    <source>
        <tissue evidence="6">Leaf</tissue>
    </source>
</reference>
<organism evidence="6 7">
    <name type="scientific">Nelumbo nucifera</name>
    <name type="common">Sacred lotus</name>
    <dbReference type="NCBI Taxonomy" id="4432"/>
    <lineage>
        <taxon>Eukaryota</taxon>
        <taxon>Viridiplantae</taxon>
        <taxon>Streptophyta</taxon>
        <taxon>Embryophyta</taxon>
        <taxon>Tracheophyta</taxon>
        <taxon>Spermatophyta</taxon>
        <taxon>Magnoliopsida</taxon>
        <taxon>Proteales</taxon>
        <taxon>Nelumbonaceae</taxon>
        <taxon>Nelumbo</taxon>
    </lineage>
</organism>
<feature type="region of interest" description="Disordered" evidence="4">
    <location>
        <begin position="413"/>
        <end position="436"/>
    </location>
</feature>
<evidence type="ECO:0000256" key="1">
    <source>
        <dbReference type="ARBA" id="ARBA00022741"/>
    </source>
</evidence>
<dbReference type="PANTHER" id="PTHR11476">
    <property type="entry name" value="HISTIDYL-TRNA SYNTHETASE"/>
    <property type="match status" value="1"/>
</dbReference>
<evidence type="ECO:0000259" key="5">
    <source>
        <dbReference type="Pfam" id="PF13393"/>
    </source>
</evidence>
<dbReference type="InterPro" id="IPR036621">
    <property type="entry name" value="Anticodon-bd_dom_sf"/>
</dbReference>
<dbReference type="InterPro" id="IPR045864">
    <property type="entry name" value="aa-tRNA-synth_II/BPL/LPL"/>
</dbReference>
<evidence type="ECO:0000313" key="7">
    <source>
        <dbReference type="Proteomes" id="UP000607653"/>
    </source>
</evidence>
<dbReference type="SUPFAM" id="SSF52954">
    <property type="entry name" value="Class II aaRS ABD-related"/>
    <property type="match status" value="1"/>
</dbReference>
<feature type="domain" description="Class II Histidinyl-tRNA synthetase (HisRS)-like catalytic core" evidence="5">
    <location>
        <begin position="96"/>
        <end position="234"/>
    </location>
</feature>
<feature type="region of interest" description="Disordered" evidence="4">
    <location>
        <begin position="365"/>
        <end position="401"/>
    </location>
</feature>
<dbReference type="PANTHER" id="PTHR11476:SF10">
    <property type="entry name" value="NON-SPECIFIC SERINE_THREONINE PROTEIN KINASE"/>
    <property type="match status" value="1"/>
</dbReference>
<accession>A0A822XY52</accession>
<protein>
    <recommendedName>
        <fullName evidence="5">Class II Histidinyl-tRNA synthetase (HisRS)-like catalytic core domain-containing protein</fullName>
    </recommendedName>
</protein>
<sequence length="436" mass="47764">MSSFKRYEISWVYRKAIGHSTPNRYLQVAMDIITRFFYPDSCDIRLNHGHLLDAMWTWIGIEVKLRHSVAELLSTMGSLRPQSSERKSRWVFIRRQLLQDLNLTETVVNRLQTVGLRLCGPADQALPRLRGALPPDKPICKALEELSALCGYLRVWGIERHVFLDALMPPTENYHRDIFFQIYLNKENNTGSVIEGALLAIGGRYDHLLHPMWDHEYKSNPPGAVGTSLALEKIVQHSLVEIRPSRNESGTDFLICSRGSGGLLKERMELAAELWQANIKAQFVPMQDPSLTEQYEYANEHDIKCLIIITNTGLSPTDSVKVPNFTDTTPCYPIPASCGVASYPAQSYRNGAGLVAWGPVGGAGGGGATSPGQGAAFPQPKLLSSPSDLGSPSSSDHSHRLINISAPVVELPGSGGVAKPTGSGALFRLPSARPAA</sequence>
<name>A0A822XY52_NELNU</name>